<keyword evidence="2" id="KW-1185">Reference proteome</keyword>
<evidence type="ECO:0000313" key="2">
    <source>
        <dbReference type="Proteomes" id="UP000653076"/>
    </source>
</evidence>
<name>A0ABQ4JBB3_9ACTN</name>
<sequence length="69" mass="8269">MISRRESGEPLHRFDMSTAEFVYRMIADPEFEPFTMANPPRRAFYLPYWAPFPPTDEEWEVLTDPNRES</sequence>
<proteinExistence type="predicted"/>
<dbReference type="RefSeq" id="WP_204034863.1">
    <property type="nucleotide sequence ID" value="NZ_BOPC01000030.1"/>
</dbReference>
<protein>
    <submittedName>
        <fullName evidence="1">Uncharacterized protein</fullName>
    </submittedName>
</protein>
<dbReference type="EMBL" id="BOPC01000030">
    <property type="protein sequence ID" value="GIJ27245.1"/>
    <property type="molecule type" value="Genomic_DNA"/>
</dbReference>
<reference evidence="1 2" key="1">
    <citation type="submission" date="2021-01" db="EMBL/GenBank/DDBJ databases">
        <title>Whole genome shotgun sequence of Verrucosispora qiuiae NBRC 106684.</title>
        <authorList>
            <person name="Komaki H."/>
            <person name="Tamura T."/>
        </authorList>
    </citation>
    <scope>NUCLEOTIDE SEQUENCE [LARGE SCALE GENOMIC DNA]</scope>
    <source>
        <strain evidence="1 2">NBRC 106684</strain>
    </source>
</reference>
<gene>
    <name evidence="1" type="ORF">Vqi01_24070</name>
</gene>
<comment type="caution">
    <text evidence="1">The sequence shown here is derived from an EMBL/GenBank/DDBJ whole genome shotgun (WGS) entry which is preliminary data.</text>
</comment>
<accession>A0ABQ4JBB3</accession>
<organism evidence="1 2">
    <name type="scientific">Micromonospora qiuiae</name>
    <dbReference type="NCBI Taxonomy" id="502268"/>
    <lineage>
        <taxon>Bacteria</taxon>
        <taxon>Bacillati</taxon>
        <taxon>Actinomycetota</taxon>
        <taxon>Actinomycetes</taxon>
        <taxon>Micromonosporales</taxon>
        <taxon>Micromonosporaceae</taxon>
        <taxon>Micromonospora</taxon>
    </lineage>
</organism>
<evidence type="ECO:0000313" key="1">
    <source>
        <dbReference type="EMBL" id="GIJ27245.1"/>
    </source>
</evidence>
<dbReference type="Proteomes" id="UP000653076">
    <property type="component" value="Unassembled WGS sequence"/>
</dbReference>